<keyword evidence="10" id="KW-0670">Pyruvate</keyword>
<dbReference type="PANTHER" id="PTHR33866:SF2">
    <property type="entry name" value="S-ADENOSYLMETHIONINE DECARBOXYLASE PROENZYME"/>
    <property type="match status" value="1"/>
</dbReference>
<dbReference type="GO" id="GO:0004014">
    <property type="term" value="F:adenosylmethionine decarboxylase activity"/>
    <property type="evidence" value="ECO:0007669"/>
    <property type="project" value="InterPro"/>
</dbReference>
<dbReference type="STRING" id="83765.SAMN05660284_00100"/>
<dbReference type="InterPro" id="IPR042286">
    <property type="entry name" value="AdoMetDC_C"/>
</dbReference>
<keyword evidence="6" id="KW-0620">Polyamine biosynthesis</keyword>
<evidence type="ECO:0000256" key="1">
    <source>
        <dbReference type="ARBA" id="ARBA00001928"/>
    </source>
</evidence>
<dbReference type="Gene3D" id="3.30.160.750">
    <property type="match status" value="1"/>
</dbReference>
<keyword evidence="7" id="KW-0865">Zymogen</keyword>
<dbReference type="NCBIfam" id="TIGR03330">
    <property type="entry name" value="SAM_DCase_Bsu"/>
    <property type="match status" value="1"/>
</dbReference>
<evidence type="ECO:0000256" key="2">
    <source>
        <dbReference type="ARBA" id="ARBA00022691"/>
    </source>
</evidence>
<dbReference type="GO" id="GO:0005829">
    <property type="term" value="C:cytosol"/>
    <property type="evidence" value="ECO:0007669"/>
    <property type="project" value="TreeGrafter"/>
</dbReference>
<dbReference type="InterPro" id="IPR042284">
    <property type="entry name" value="AdoMetDC_N"/>
</dbReference>
<evidence type="ECO:0000313" key="12">
    <source>
        <dbReference type="Proteomes" id="UP000242869"/>
    </source>
</evidence>
<dbReference type="InterPro" id="IPR003826">
    <property type="entry name" value="AdoMetDC_fam_prok"/>
</dbReference>
<proteinExistence type="predicted"/>
<dbReference type="OrthoDB" id="9793120at2"/>
<keyword evidence="8" id="KW-0456">Lyase</keyword>
<evidence type="ECO:0000256" key="8">
    <source>
        <dbReference type="ARBA" id="ARBA00023239"/>
    </source>
</evidence>
<evidence type="ECO:0000256" key="3">
    <source>
        <dbReference type="ARBA" id="ARBA00022793"/>
    </source>
</evidence>
<dbReference type="RefSeq" id="WP_091189594.1">
    <property type="nucleotide sequence ID" value="NZ_FOVE01000001.1"/>
</dbReference>
<evidence type="ECO:0000256" key="5">
    <source>
        <dbReference type="ARBA" id="ARBA00023066"/>
    </source>
</evidence>
<dbReference type="Proteomes" id="UP000242869">
    <property type="component" value="Unassembled WGS sequence"/>
</dbReference>
<dbReference type="GO" id="GO:0008295">
    <property type="term" value="P:spermidine biosynthetic process"/>
    <property type="evidence" value="ECO:0007669"/>
    <property type="project" value="UniProtKB-KW"/>
</dbReference>
<name>A0A1I4V2V1_9NEIS</name>
<keyword evidence="3" id="KW-0210">Decarboxylase</keyword>
<evidence type="ECO:0000256" key="10">
    <source>
        <dbReference type="ARBA" id="ARBA00023317"/>
    </source>
</evidence>
<dbReference type="AlphaFoldDB" id="A0A1I4V2V1"/>
<evidence type="ECO:0000313" key="11">
    <source>
        <dbReference type="EMBL" id="SFM95594.1"/>
    </source>
</evidence>
<reference evidence="12" key="1">
    <citation type="submission" date="2016-10" db="EMBL/GenBank/DDBJ databases">
        <authorList>
            <person name="Varghese N."/>
            <person name="Submissions S."/>
        </authorList>
    </citation>
    <scope>NUCLEOTIDE SEQUENCE [LARGE SCALE GENOMIC DNA]</scope>
    <source>
        <strain evidence="12">DSM 6150</strain>
    </source>
</reference>
<keyword evidence="5" id="KW-0745">Spermidine biosynthesis</keyword>
<dbReference type="Pfam" id="PF02675">
    <property type="entry name" value="AdoMet_dc"/>
    <property type="match status" value="1"/>
</dbReference>
<protein>
    <submittedName>
        <fullName evidence="11">S-adenosylmethionine decarboxylase</fullName>
    </submittedName>
</protein>
<comment type="cofactor">
    <cofactor evidence="1">
        <name>pyruvate</name>
        <dbReference type="ChEBI" id="CHEBI:15361"/>
    </cofactor>
</comment>
<evidence type="ECO:0000256" key="6">
    <source>
        <dbReference type="ARBA" id="ARBA00023115"/>
    </source>
</evidence>
<dbReference type="PANTHER" id="PTHR33866">
    <property type="entry name" value="S-ADENOSYLMETHIONINE DECARBOXYLASE PROENZYME"/>
    <property type="match status" value="1"/>
</dbReference>
<sequence length="127" mass="13293">MSTDIPSSGVPGLHLMGDLHGCACPVATLCDRDGLLQACTRLVEEAGLTVVGNCFHQFGEGGGVTGVVVLAESHLSVHTWPESGFVTLDVYVCNYSGDNRAKAEKLFAGLAALFDAATSNVRRVERG</sequence>
<organism evidence="11 12">
    <name type="scientific">Formivibrio citricus</name>
    <dbReference type="NCBI Taxonomy" id="83765"/>
    <lineage>
        <taxon>Bacteria</taxon>
        <taxon>Pseudomonadati</taxon>
        <taxon>Pseudomonadota</taxon>
        <taxon>Betaproteobacteria</taxon>
        <taxon>Neisseriales</taxon>
        <taxon>Chitinibacteraceae</taxon>
        <taxon>Formivibrio</taxon>
    </lineage>
</organism>
<dbReference type="InterPro" id="IPR017716">
    <property type="entry name" value="S-AdoMet_deCOase_pro-enz"/>
</dbReference>
<gene>
    <name evidence="11" type="ORF">SAMN05660284_00100</name>
</gene>
<evidence type="ECO:0000256" key="7">
    <source>
        <dbReference type="ARBA" id="ARBA00023145"/>
    </source>
</evidence>
<dbReference type="InterPro" id="IPR016067">
    <property type="entry name" value="S-AdoMet_deCO2ase_core"/>
</dbReference>
<dbReference type="SUPFAM" id="SSF56276">
    <property type="entry name" value="S-adenosylmethionine decarboxylase"/>
    <property type="match status" value="1"/>
</dbReference>
<dbReference type="EMBL" id="FOVE01000001">
    <property type="protein sequence ID" value="SFM95594.1"/>
    <property type="molecule type" value="Genomic_DNA"/>
</dbReference>
<evidence type="ECO:0000256" key="4">
    <source>
        <dbReference type="ARBA" id="ARBA00022813"/>
    </source>
</evidence>
<evidence type="ECO:0000256" key="9">
    <source>
        <dbReference type="ARBA" id="ARBA00023270"/>
    </source>
</evidence>
<keyword evidence="12" id="KW-1185">Reference proteome</keyword>
<keyword evidence="2" id="KW-0949">S-adenosyl-L-methionine</keyword>
<dbReference type="Gene3D" id="3.30.360.110">
    <property type="entry name" value="S-adenosylmethionine decarboxylase domain"/>
    <property type="match status" value="1"/>
</dbReference>
<keyword evidence="9" id="KW-0704">Schiff base</keyword>
<keyword evidence="4" id="KW-0068">Autocatalytic cleavage</keyword>
<accession>A0A1I4V2V1</accession>